<reference evidence="1 2" key="1">
    <citation type="journal article" date="2015" name="Nature">
        <title>rRNA introns, odd ribosomes, and small enigmatic genomes across a large radiation of phyla.</title>
        <authorList>
            <person name="Brown C.T."/>
            <person name="Hug L.A."/>
            <person name="Thomas B.C."/>
            <person name="Sharon I."/>
            <person name="Castelle C.J."/>
            <person name="Singh A."/>
            <person name="Wilkins M.J."/>
            <person name="Williams K.H."/>
            <person name="Banfield J.F."/>
        </authorList>
    </citation>
    <scope>NUCLEOTIDE SEQUENCE [LARGE SCALE GENOMIC DNA]</scope>
</reference>
<sequence length="102" mass="11400">MDRNFEIGKHEEVTRICAYSECGMVYVAQLGGQKSGSSPAIHIRKVGESPDGFCSTRCEFLANGWSLEPIREFYHSLGLDYDKIEPKGYLAPARRLSRGGEQ</sequence>
<organism evidence="1 2">
    <name type="scientific">Candidatus Woesebacteria bacterium GW2011_GWF1_46_13</name>
    <dbReference type="NCBI Taxonomy" id="1618602"/>
    <lineage>
        <taxon>Bacteria</taxon>
        <taxon>Candidatus Woeseibacteriota</taxon>
    </lineage>
</organism>
<name>A0A0G1NQX2_9BACT</name>
<proteinExistence type="predicted"/>
<accession>A0A0G1NQX2</accession>
<comment type="caution">
    <text evidence="1">The sequence shown here is derived from an EMBL/GenBank/DDBJ whole genome shotgun (WGS) entry which is preliminary data.</text>
</comment>
<evidence type="ECO:0000313" key="1">
    <source>
        <dbReference type="EMBL" id="KKU22707.1"/>
    </source>
</evidence>
<dbReference type="AlphaFoldDB" id="A0A0G1NQX2"/>
<gene>
    <name evidence="1" type="ORF">UX34_C0023G0007</name>
</gene>
<dbReference type="EMBL" id="LCLV01000023">
    <property type="protein sequence ID" value="KKU22707.1"/>
    <property type="molecule type" value="Genomic_DNA"/>
</dbReference>
<protein>
    <submittedName>
        <fullName evidence="1">Uncharacterized protein</fullName>
    </submittedName>
</protein>
<evidence type="ECO:0000313" key="2">
    <source>
        <dbReference type="Proteomes" id="UP000034643"/>
    </source>
</evidence>
<dbReference type="Proteomes" id="UP000034643">
    <property type="component" value="Unassembled WGS sequence"/>
</dbReference>